<proteinExistence type="predicted"/>
<dbReference type="EMBL" id="BARV01018929">
    <property type="protein sequence ID" value="GAI25241.1"/>
    <property type="molecule type" value="Genomic_DNA"/>
</dbReference>
<protein>
    <submittedName>
        <fullName evidence="2">Uncharacterized protein</fullName>
    </submittedName>
</protein>
<feature type="compositionally biased region" description="Basic residues" evidence="1">
    <location>
        <begin position="36"/>
        <end position="47"/>
    </location>
</feature>
<name>X1N4Q9_9ZZZZ</name>
<sequence>MPKKGARPRDIPATPHYIYRDRGWAGYKDWLGTRVKKRKATSKRKFRSIQSLHNPRDSG</sequence>
<gene>
    <name evidence="2" type="ORF">S06H3_31912</name>
</gene>
<evidence type="ECO:0000313" key="2">
    <source>
        <dbReference type="EMBL" id="GAI25241.1"/>
    </source>
</evidence>
<reference evidence="2" key="1">
    <citation type="journal article" date="2014" name="Front. Microbiol.">
        <title>High frequency of phylogenetically diverse reductive dehalogenase-homologous genes in deep subseafloor sedimentary metagenomes.</title>
        <authorList>
            <person name="Kawai M."/>
            <person name="Futagami T."/>
            <person name="Toyoda A."/>
            <person name="Takaki Y."/>
            <person name="Nishi S."/>
            <person name="Hori S."/>
            <person name="Arai W."/>
            <person name="Tsubouchi T."/>
            <person name="Morono Y."/>
            <person name="Uchiyama I."/>
            <person name="Ito T."/>
            <person name="Fujiyama A."/>
            <person name="Inagaki F."/>
            <person name="Takami H."/>
        </authorList>
    </citation>
    <scope>NUCLEOTIDE SEQUENCE</scope>
    <source>
        <strain evidence="2">Expedition CK06-06</strain>
    </source>
</reference>
<accession>X1N4Q9</accession>
<comment type="caution">
    <text evidence="2">The sequence shown here is derived from an EMBL/GenBank/DDBJ whole genome shotgun (WGS) entry which is preliminary data.</text>
</comment>
<feature type="region of interest" description="Disordered" evidence="1">
    <location>
        <begin position="36"/>
        <end position="59"/>
    </location>
</feature>
<dbReference type="AlphaFoldDB" id="X1N4Q9"/>
<evidence type="ECO:0000256" key="1">
    <source>
        <dbReference type="SAM" id="MobiDB-lite"/>
    </source>
</evidence>
<organism evidence="2">
    <name type="scientific">marine sediment metagenome</name>
    <dbReference type="NCBI Taxonomy" id="412755"/>
    <lineage>
        <taxon>unclassified sequences</taxon>
        <taxon>metagenomes</taxon>
        <taxon>ecological metagenomes</taxon>
    </lineage>
</organism>